<dbReference type="OrthoDB" id="1340494at2"/>
<sequence length="232" mass="26978">MKEAIIKEIVEKVFEKAKTECPKHSRYALSNHIAEFTSISAKTIERLYDKYLEKRGSIGDQNEYTINDLCKYLGYNSYADYVKQNRKSKISINVNNGGEKKKWKVLVTVCLVLVIGLILGLSEKSKEPKCMVWQTDHYERIECFTINNKIIIPLDEVRLQNFKKVDVDLTTEFFEETTGKPLIWYYKNGNTIEFYTSPGLHPVNDKTLKAVTEHIIEKYVPLHTYEESSFAE</sequence>
<keyword evidence="1" id="KW-1133">Transmembrane helix</keyword>
<accession>A0A1H4RH90</accession>
<proteinExistence type="predicted"/>
<protein>
    <submittedName>
        <fullName evidence="2">Uncharacterized protein</fullName>
    </submittedName>
</protein>
<dbReference type="EMBL" id="FNTB01000001">
    <property type="protein sequence ID" value="SEC31267.1"/>
    <property type="molecule type" value="Genomic_DNA"/>
</dbReference>
<evidence type="ECO:0000256" key="1">
    <source>
        <dbReference type="SAM" id="Phobius"/>
    </source>
</evidence>
<evidence type="ECO:0000313" key="3">
    <source>
        <dbReference type="Proteomes" id="UP000183038"/>
    </source>
</evidence>
<keyword evidence="1" id="KW-0812">Transmembrane</keyword>
<evidence type="ECO:0000313" key="2">
    <source>
        <dbReference type="EMBL" id="SEC31267.1"/>
    </source>
</evidence>
<organism evidence="2 3">
    <name type="scientific">Maribacter dokdonensis</name>
    <dbReference type="NCBI Taxonomy" id="320912"/>
    <lineage>
        <taxon>Bacteria</taxon>
        <taxon>Pseudomonadati</taxon>
        <taxon>Bacteroidota</taxon>
        <taxon>Flavobacteriia</taxon>
        <taxon>Flavobacteriales</taxon>
        <taxon>Flavobacteriaceae</taxon>
        <taxon>Maribacter</taxon>
    </lineage>
</organism>
<name>A0A1H4RH90_9FLAO</name>
<gene>
    <name evidence="2" type="ORF">SAMN05192540_2866</name>
</gene>
<dbReference type="RefSeq" id="WP_074673620.1">
    <property type="nucleotide sequence ID" value="NZ_FNTB01000001.1"/>
</dbReference>
<feature type="transmembrane region" description="Helical" evidence="1">
    <location>
        <begin position="105"/>
        <end position="122"/>
    </location>
</feature>
<dbReference type="AlphaFoldDB" id="A0A1H4RH90"/>
<reference evidence="2 3" key="1">
    <citation type="submission" date="2016-10" db="EMBL/GenBank/DDBJ databases">
        <authorList>
            <person name="de Groot N.N."/>
        </authorList>
    </citation>
    <scope>NUCLEOTIDE SEQUENCE [LARGE SCALE GENOMIC DNA]</scope>
    <source>
        <strain evidence="2 3">MAR_2009_71</strain>
    </source>
</reference>
<keyword evidence="1" id="KW-0472">Membrane</keyword>
<dbReference type="Proteomes" id="UP000183038">
    <property type="component" value="Unassembled WGS sequence"/>
</dbReference>